<dbReference type="InterPro" id="IPR008936">
    <property type="entry name" value="Rho_GTPase_activation_prot"/>
</dbReference>
<feature type="compositionally biased region" description="Basic residues" evidence="5">
    <location>
        <begin position="623"/>
        <end position="632"/>
    </location>
</feature>
<dbReference type="InterPro" id="IPR051576">
    <property type="entry name" value="PX-Rho_GAP"/>
</dbReference>
<dbReference type="SUPFAM" id="SSF64268">
    <property type="entry name" value="PX domain"/>
    <property type="match status" value="1"/>
</dbReference>
<evidence type="ECO:0008006" key="10">
    <source>
        <dbReference type="Google" id="ProtNLM"/>
    </source>
</evidence>
<dbReference type="GO" id="GO:0007264">
    <property type="term" value="P:small GTPase-mediated signal transduction"/>
    <property type="evidence" value="ECO:0007669"/>
    <property type="project" value="TreeGrafter"/>
</dbReference>
<proteinExistence type="inferred from homology"/>
<dbReference type="FunFam" id="1.10.555.10:FF:000002">
    <property type="entry name" value="rho GTPase-activating protein 32 isoform X1"/>
    <property type="match status" value="1"/>
</dbReference>
<feature type="compositionally biased region" description="Basic residues" evidence="5">
    <location>
        <begin position="796"/>
        <end position="805"/>
    </location>
</feature>
<comment type="similarity">
    <text evidence="1">Belongs to the PX domain-containing GAP family.</text>
</comment>
<dbReference type="InterPro" id="IPR036871">
    <property type="entry name" value="PX_dom_sf"/>
</dbReference>
<gene>
    <name evidence="8" type="primary">arhgap32</name>
    <name evidence="8" type="ORF">CDAR_7251</name>
</gene>
<name>A0AAV4VK26_9ARAC</name>
<feature type="domain" description="Rho-GAP" evidence="7">
    <location>
        <begin position="327"/>
        <end position="518"/>
    </location>
</feature>
<feature type="compositionally biased region" description="Polar residues" evidence="5">
    <location>
        <begin position="1651"/>
        <end position="1695"/>
    </location>
</feature>
<feature type="region of interest" description="Disordered" evidence="5">
    <location>
        <begin position="1651"/>
        <end position="1738"/>
    </location>
</feature>
<keyword evidence="3" id="KW-0343">GTPase activation</keyword>
<dbReference type="Gene3D" id="3.30.1520.10">
    <property type="entry name" value="Phox-like domain"/>
    <property type="match status" value="1"/>
</dbReference>
<evidence type="ECO:0000259" key="6">
    <source>
        <dbReference type="PROSITE" id="PS50002"/>
    </source>
</evidence>
<evidence type="ECO:0000313" key="9">
    <source>
        <dbReference type="Proteomes" id="UP001054837"/>
    </source>
</evidence>
<evidence type="ECO:0000256" key="3">
    <source>
        <dbReference type="ARBA" id="ARBA00022468"/>
    </source>
</evidence>
<evidence type="ECO:0000259" key="7">
    <source>
        <dbReference type="PROSITE" id="PS50238"/>
    </source>
</evidence>
<keyword evidence="9" id="KW-1185">Reference proteome</keyword>
<dbReference type="SMART" id="SM00324">
    <property type="entry name" value="RhoGAP"/>
    <property type="match status" value="1"/>
</dbReference>
<dbReference type="CDD" id="cd11835">
    <property type="entry name" value="SH3_ARHGAP32_33"/>
    <property type="match status" value="1"/>
</dbReference>
<feature type="compositionally biased region" description="Polar residues" evidence="5">
    <location>
        <begin position="1511"/>
        <end position="1534"/>
    </location>
</feature>
<dbReference type="PANTHER" id="PTHR15729:SF10">
    <property type="entry name" value="GTPASE-ACTIVATING PROTEIN CDGAPR"/>
    <property type="match status" value="1"/>
</dbReference>
<dbReference type="InterPro" id="IPR036028">
    <property type="entry name" value="SH3-like_dom_sf"/>
</dbReference>
<dbReference type="InterPro" id="IPR001452">
    <property type="entry name" value="SH3_domain"/>
</dbReference>
<accession>A0AAV4VK26</accession>
<evidence type="ECO:0000256" key="1">
    <source>
        <dbReference type="ARBA" id="ARBA00008795"/>
    </source>
</evidence>
<dbReference type="PROSITE" id="PS50002">
    <property type="entry name" value="SH3"/>
    <property type="match status" value="1"/>
</dbReference>
<feature type="compositionally biased region" description="Polar residues" evidence="5">
    <location>
        <begin position="1005"/>
        <end position="1021"/>
    </location>
</feature>
<evidence type="ECO:0000256" key="5">
    <source>
        <dbReference type="SAM" id="MobiDB-lite"/>
    </source>
</evidence>
<evidence type="ECO:0000313" key="8">
    <source>
        <dbReference type="EMBL" id="GIY70645.1"/>
    </source>
</evidence>
<dbReference type="GO" id="GO:0035091">
    <property type="term" value="F:phosphatidylinositol binding"/>
    <property type="evidence" value="ECO:0007669"/>
    <property type="project" value="InterPro"/>
</dbReference>
<feature type="compositionally biased region" description="Basic residues" evidence="5">
    <location>
        <begin position="1619"/>
        <end position="1630"/>
    </location>
</feature>
<reference evidence="8 9" key="1">
    <citation type="submission" date="2021-06" db="EMBL/GenBank/DDBJ databases">
        <title>Caerostris darwini draft genome.</title>
        <authorList>
            <person name="Kono N."/>
            <person name="Arakawa K."/>
        </authorList>
    </citation>
    <scope>NUCLEOTIDE SEQUENCE [LARGE SCALE GENOMIC DNA]</scope>
</reference>
<feature type="compositionally biased region" description="Low complexity" evidence="5">
    <location>
        <begin position="606"/>
        <end position="615"/>
    </location>
</feature>
<dbReference type="Pfam" id="PF00620">
    <property type="entry name" value="RhoGAP"/>
    <property type="match status" value="1"/>
</dbReference>
<feature type="region of interest" description="Disordered" evidence="5">
    <location>
        <begin position="783"/>
        <end position="812"/>
    </location>
</feature>
<dbReference type="Proteomes" id="UP001054837">
    <property type="component" value="Unassembled WGS sequence"/>
</dbReference>
<feature type="compositionally biased region" description="Low complexity" evidence="5">
    <location>
        <begin position="1492"/>
        <end position="1510"/>
    </location>
</feature>
<feature type="region of interest" description="Disordered" evidence="5">
    <location>
        <begin position="1470"/>
        <end position="1562"/>
    </location>
</feature>
<dbReference type="EMBL" id="BPLQ01013213">
    <property type="protein sequence ID" value="GIY70645.1"/>
    <property type="molecule type" value="Genomic_DNA"/>
</dbReference>
<dbReference type="SUPFAM" id="SSF48350">
    <property type="entry name" value="GTPase activation domain, GAP"/>
    <property type="match status" value="1"/>
</dbReference>
<feature type="region of interest" description="Disordered" evidence="5">
    <location>
        <begin position="598"/>
        <end position="637"/>
    </location>
</feature>
<dbReference type="GO" id="GO:0005096">
    <property type="term" value="F:GTPase activator activity"/>
    <property type="evidence" value="ECO:0007669"/>
    <property type="project" value="UniProtKB-KW"/>
</dbReference>
<feature type="compositionally biased region" description="Low complexity" evidence="5">
    <location>
        <begin position="942"/>
        <end position="951"/>
    </location>
</feature>
<sequence length="1738" mass="195546">MRQRDVFYERDSSRVHAWVVDGTNVLQNGGLCSMSDTMESFKDVGGSPTLQPSVRIKHLTRNSDGTSRFPKLDECAHFHYDNVELGPIDVVLCEGDDRIEEKNACVGEWWYSVQVTSNGKSWQIRRSLDNFQMLDRQLHRCVYDRKFSLLKEISVQSQQPEDAVRTMLTQYLERFSQLAGSLINCGPVLNWLELDNRGNRLIVTDEAAINTPAVAAAYVIKRYASQANDEISLEVGDIISVIDMPPPKESSWWRGKKGFQVGFFPCECVEIIGDKVPQSFKIPKAPAKPVLRKHGKLIAFFRSFLLSRPSRRKLKQSGILKERVFGCDLGEHLMNTSRDIPLVLKCCTEFIEQHGIVDGIYRLSGVTSNIQKLRHAFDEDRVPNLMDEAILQDIHCVASLLKMYFRELPNPLLTFHLYDKFVNAVQADEDMRLLKLRDVVQQLPPPHYRSLEYLMRHLSKVAAHGFQTGMTPKNVAIVWAPNLLRSRDIENGGVGALHVVGVQAVLTEYLIRYTDIIFSEKMPVFPSPKICEETPKKTRPKSLAISTPTKLLSLEEARSRALTSNLPSEQQKFIDVGGGEENLPIKYHTVIELPTRRRSVGKSKKSPSGWKSFFSRGWQTTSGRRKNRRRGERPKIGSPIFSEHIPLVLQDKAVTESDVSHTNTKKLRIVKSAENLFPLNGDSSHESMKYNFSPLEEISSSPEDFTFESIRETSTPNDTPSKSLTYQKHVRSISHDSYFERNVEFEIDAESEIECKTNDSLQIASSTQNFNGDLMPQAAIQKDECDSLSSNDSPSRRNKTAHKQKLINIDSEASSPKLQKLSLKRLYNTLSSPPIEKREDQTKREKNTSLAQKEFLSQYDSSLSQDQKQNADFVSSLEMQTASLGQESTTSVPLSDSTAHLPNTFKGDFRELDTVTVEIHKCLPDNQANDNSGEPEAEGSDDPLTTSLLDDSDNLMDFSVEATLSESVNLSQLMSFDSQEQVLSVCNTENTEKQSGISLIAHDGSLTTPESPTGDNVSEIPSSVDSENNDSNEDINKQIMLKEFEPEIQNKVQMNDIQFTETGLSLIESTQNDNKGNEKQKDEHLVNQTKELIINKEENISNESVNMNGETSKLANVTSSVPQSIQKDLSLEGDFVNDIILSPPASFVDKKEKPNVCDKKDDDLVSELVSNIKSSAKLPCARPMERSKTEVHEICAKFVSGIAVSGSFGQELFKANNDISDSHKKRSCSDKLSPISPIEDSKRKFESEIGRLIVRDRQMKLEMEQIKAERQKHKVETATNIDVNRNKNKTEKKFADAIEFRKSPVKSFDGERKKIDPDELFKTLKGNIEVKKTQETSPGYSRYLKMDNKPSVKELLSKFEGNKRFDDNSQRMNSDGMNFSPKQSSGVFSNVQVINHNFPLSPSKSFASGFDDALLSSKDNQRSLSKEHIFQTECVIRFPHPKNAIVNQSSNESHKNGVSHREIPYDYGECNSWTSGQRDHRSRVSNSRTTFLSSDNLSNSAPPSLSSNNLQDNTSEQTGLSQPFESNTLSNSLLNGRDHSDRNVPVNEKLLPKDSNTVSNTFSSFKDTFNRAKMITQQMRNEFLQRGLPQDNGNDTYLFAQDSCSSFSSNHYSRSPPVNRRRQAPTRQRPKSVPPPICRLSFITAKQSSHVQADTVGSHSKIIPNQTEYSQNVPKMSSMNLNNGKESSDSSQTNGPPKRVRDRAAIFERSLSFSGPTDKRTLPSSKHSQNAQQDSSAR</sequence>
<evidence type="ECO:0000256" key="2">
    <source>
        <dbReference type="ARBA" id="ARBA00022443"/>
    </source>
</evidence>
<feature type="region of interest" description="Disordered" evidence="5">
    <location>
        <begin position="924"/>
        <end position="951"/>
    </location>
</feature>
<feature type="domain" description="SH3" evidence="6">
    <location>
        <begin position="212"/>
        <end position="274"/>
    </location>
</feature>
<organism evidence="8 9">
    <name type="scientific">Caerostris darwini</name>
    <dbReference type="NCBI Taxonomy" id="1538125"/>
    <lineage>
        <taxon>Eukaryota</taxon>
        <taxon>Metazoa</taxon>
        <taxon>Ecdysozoa</taxon>
        <taxon>Arthropoda</taxon>
        <taxon>Chelicerata</taxon>
        <taxon>Arachnida</taxon>
        <taxon>Araneae</taxon>
        <taxon>Araneomorphae</taxon>
        <taxon>Entelegynae</taxon>
        <taxon>Araneoidea</taxon>
        <taxon>Araneidae</taxon>
        <taxon>Caerostris</taxon>
    </lineage>
</organism>
<dbReference type="SMART" id="SM00326">
    <property type="entry name" value="SH3"/>
    <property type="match status" value="1"/>
</dbReference>
<dbReference type="InterPro" id="IPR000198">
    <property type="entry name" value="RhoGAP_dom"/>
</dbReference>
<dbReference type="PROSITE" id="PS50238">
    <property type="entry name" value="RHOGAP"/>
    <property type="match status" value="1"/>
</dbReference>
<comment type="caution">
    <text evidence="8">The sequence shown here is derived from an EMBL/GenBank/DDBJ whole genome shotgun (WGS) entry which is preliminary data.</text>
</comment>
<evidence type="ECO:0000256" key="4">
    <source>
        <dbReference type="PROSITE-ProRule" id="PRU00192"/>
    </source>
</evidence>
<feature type="region of interest" description="Disordered" evidence="5">
    <location>
        <begin position="1003"/>
        <end position="1031"/>
    </location>
</feature>
<dbReference type="SUPFAM" id="SSF50044">
    <property type="entry name" value="SH3-domain"/>
    <property type="match status" value="1"/>
</dbReference>
<protein>
    <recommendedName>
        <fullName evidence="10">GTPase-activating protein CdGAPr</fullName>
    </recommendedName>
</protein>
<dbReference type="FunFam" id="2.30.30.40:FF:000207">
    <property type="entry name" value="CLUMA_CG020965, isoform A"/>
    <property type="match status" value="1"/>
</dbReference>
<keyword evidence="2 4" id="KW-0728">SH3 domain</keyword>
<dbReference type="Gene3D" id="2.30.30.40">
    <property type="entry name" value="SH3 Domains"/>
    <property type="match status" value="1"/>
</dbReference>
<dbReference type="Pfam" id="PF07653">
    <property type="entry name" value="SH3_2"/>
    <property type="match status" value="1"/>
</dbReference>
<feature type="compositionally biased region" description="Polar residues" evidence="5">
    <location>
        <begin position="1722"/>
        <end position="1738"/>
    </location>
</feature>
<dbReference type="PANTHER" id="PTHR15729">
    <property type="entry name" value="CDC42 GTPASE-ACTIVATING PROTEIN"/>
    <property type="match status" value="1"/>
</dbReference>
<feature type="region of interest" description="Disordered" evidence="5">
    <location>
        <begin position="1606"/>
        <end position="1637"/>
    </location>
</feature>
<dbReference type="Gene3D" id="1.10.555.10">
    <property type="entry name" value="Rho GTPase activation protein"/>
    <property type="match status" value="1"/>
</dbReference>